<comment type="caution">
    <text evidence="1">The sequence shown here is derived from an EMBL/GenBank/DDBJ whole genome shotgun (WGS) entry which is preliminary data.</text>
</comment>
<reference evidence="2" key="1">
    <citation type="journal article" date="2022" name="Mol. Ecol. Resour.">
        <title>The genomes of chicory, endive, great burdock and yacon provide insights into Asteraceae palaeo-polyploidization history and plant inulin production.</title>
        <authorList>
            <person name="Fan W."/>
            <person name="Wang S."/>
            <person name="Wang H."/>
            <person name="Wang A."/>
            <person name="Jiang F."/>
            <person name="Liu H."/>
            <person name="Zhao H."/>
            <person name="Xu D."/>
            <person name="Zhang Y."/>
        </authorList>
    </citation>
    <scope>NUCLEOTIDE SEQUENCE [LARGE SCALE GENOMIC DNA]</scope>
    <source>
        <strain evidence="2">cv. Punajuju</strain>
    </source>
</reference>
<keyword evidence="2" id="KW-1185">Reference proteome</keyword>
<evidence type="ECO:0000313" key="2">
    <source>
        <dbReference type="Proteomes" id="UP001055811"/>
    </source>
</evidence>
<proteinExistence type="predicted"/>
<evidence type="ECO:0000313" key="1">
    <source>
        <dbReference type="EMBL" id="KAI3788289.1"/>
    </source>
</evidence>
<reference evidence="1 2" key="2">
    <citation type="journal article" date="2022" name="Mol. Ecol. Resour.">
        <title>The genomes of chicory, endive, great burdock and yacon provide insights into Asteraceae paleo-polyploidization history and plant inulin production.</title>
        <authorList>
            <person name="Fan W."/>
            <person name="Wang S."/>
            <person name="Wang H."/>
            <person name="Wang A."/>
            <person name="Jiang F."/>
            <person name="Liu H."/>
            <person name="Zhao H."/>
            <person name="Xu D."/>
            <person name="Zhang Y."/>
        </authorList>
    </citation>
    <scope>NUCLEOTIDE SEQUENCE [LARGE SCALE GENOMIC DNA]</scope>
    <source>
        <strain evidence="2">cv. Punajuju</strain>
        <tissue evidence="1">Leaves</tissue>
    </source>
</reference>
<accession>A0ACB9GXG6</accession>
<organism evidence="1 2">
    <name type="scientific">Cichorium intybus</name>
    <name type="common">Chicory</name>
    <dbReference type="NCBI Taxonomy" id="13427"/>
    <lineage>
        <taxon>Eukaryota</taxon>
        <taxon>Viridiplantae</taxon>
        <taxon>Streptophyta</taxon>
        <taxon>Embryophyta</taxon>
        <taxon>Tracheophyta</taxon>
        <taxon>Spermatophyta</taxon>
        <taxon>Magnoliopsida</taxon>
        <taxon>eudicotyledons</taxon>
        <taxon>Gunneridae</taxon>
        <taxon>Pentapetalae</taxon>
        <taxon>asterids</taxon>
        <taxon>campanulids</taxon>
        <taxon>Asterales</taxon>
        <taxon>Asteraceae</taxon>
        <taxon>Cichorioideae</taxon>
        <taxon>Cichorieae</taxon>
        <taxon>Cichoriinae</taxon>
        <taxon>Cichorium</taxon>
    </lineage>
</organism>
<name>A0ACB9GXG6_CICIN</name>
<dbReference type="EMBL" id="CM042009">
    <property type="protein sequence ID" value="KAI3788289.1"/>
    <property type="molecule type" value="Genomic_DNA"/>
</dbReference>
<protein>
    <submittedName>
        <fullName evidence="1">Uncharacterized protein</fullName>
    </submittedName>
</protein>
<gene>
    <name evidence="1" type="ORF">L2E82_01049</name>
</gene>
<sequence length="101" mass="11781">MLLVFMRKQKELESKTKAMDTSSMEEWEGILNNQLAKAKRIVEHQTPEKEGTHDSEGEESVHDIRISLFPVELNPSSRRKKNDEVDHLIFEEEFSQVLTIL</sequence>
<dbReference type="Proteomes" id="UP001055811">
    <property type="component" value="Linkage Group LG01"/>
</dbReference>